<accession>A0A6B1DTV2</accession>
<dbReference type="InterPro" id="IPR011611">
    <property type="entry name" value="PfkB_dom"/>
</dbReference>
<sequence length="313" mass="33884">MRLAVYGKIILDSVKLTSGEVVPNLLGGGGPQGVYGARLYCEDVGFLTRTGADLEEANLRELHGLGANLDGWRQYPHLETPRLDIAYDDDQNMLNIKGEPMQVMRWEGNWSELLAQAIEWPASYRSARAVHLITELPKEQMVEASLQWKRESGGMISLEPLFDKNQWDNLDDMMELVRQVDVVCPDATAAGKVAGIDDPYATAAYWHNLGPSWVALRAGAEGSYIAGSGLNEPMHIPAMNVDVQDPTGAGNAYAGGLVAALIDDPNLPMAACKATAAAALMLGAVGIPPFSDQATRDAQTMAKTHYRSFVEQA</sequence>
<dbReference type="PANTHER" id="PTHR47098:SF2">
    <property type="entry name" value="PROTEIN MAK32"/>
    <property type="match status" value="1"/>
</dbReference>
<evidence type="ECO:0000259" key="1">
    <source>
        <dbReference type="Pfam" id="PF00294"/>
    </source>
</evidence>
<protein>
    <recommendedName>
        <fullName evidence="1">Carbohydrate kinase PfkB domain-containing protein</fullName>
    </recommendedName>
</protein>
<dbReference type="EMBL" id="VXPY01000060">
    <property type="protein sequence ID" value="MYD90406.1"/>
    <property type="molecule type" value="Genomic_DNA"/>
</dbReference>
<gene>
    <name evidence="2" type="ORF">F4Y08_08750</name>
</gene>
<feature type="domain" description="Carbohydrate kinase PfkB" evidence="1">
    <location>
        <begin position="28"/>
        <end position="286"/>
    </location>
</feature>
<organism evidence="2">
    <name type="scientific">Caldilineaceae bacterium SB0662_bin_9</name>
    <dbReference type="NCBI Taxonomy" id="2605258"/>
    <lineage>
        <taxon>Bacteria</taxon>
        <taxon>Bacillati</taxon>
        <taxon>Chloroflexota</taxon>
        <taxon>Caldilineae</taxon>
        <taxon>Caldilineales</taxon>
        <taxon>Caldilineaceae</taxon>
    </lineage>
</organism>
<comment type="caution">
    <text evidence="2">The sequence shown here is derived from an EMBL/GenBank/DDBJ whole genome shotgun (WGS) entry which is preliminary data.</text>
</comment>
<dbReference type="Pfam" id="PF00294">
    <property type="entry name" value="PfkB"/>
    <property type="match status" value="1"/>
</dbReference>
<dbReference type="PANTHER" id="PTHR47098">
    <property type="entry name" value="PROTEIN MAK32"/>
    <property type="match status" value="1"/>
</dbReference>
<proteinExistence type="predicted"/>
<dbReference type="AlphaFoldDB" id="A0A6B1DTV2"/>
<dbReference type="InterPro" id="IPR029056">
    <property type="entry name" value="Ribokinase-like"/>
</dbReference>
<evidence type="ECO:0000313" key="2">
    <source>
        <dbReference type="EMBL" id="MYD90406.1"/>
    </source>
</evidence>
<dbReference type="Gene3D" id="3.40.1190.20">
    <property type="match status" value="1"/>
</dbReference>
<name>A0A6B1DTV2_9CHLR</name>
<reference evidence="2" key="1">
    <citation type="submission" date="2019-09" db="EMBL/GenBank/DDBJ databases">
        <title>Characterisation of the sponge microbiome using genome-centric metagenomics.</title>
        <authorList>
            <person name="Engelberts J.P."/>
            <person name="Robbins S.J."/>
            <person name="De Goeij J.M."/>
            <person name="Aranda M."/>
            <person name="Bell S.C."/>
            <person name="Webster N.S."/>
        </authorList>
    </citation>
    <scope>NUCLEOTIDE SEQUENCE</scope>
    <source>
        <strain evidence="2">SB0662_bin_9</strain>
    </source>
</reference>
<dbReference type="SUPFAM" id="SSF53613">
    <property type="entry name" value="Ribokinase-like"/>
    <property type="match status" value="1"/>
</dbReference>